<dbReference type="InterPro" id="IPR005642">
    <property type="entry name" value="LysO"/>
</dbReference>
<proteinExistence type="predicted"/>
<comment type="caution">
    <text evidence="2">The sequence shown here is derived from an EMBL/GenBank/DDBJ whole genome shotgun (WGS) entry which is preliminary data.</text>
</comment>
<reference evidence="2" key="1">
    <citation type="submission" date="2021-01" db="EMBL/GenBank/DDBJ databases">
        <title>Genomic Encyclopedia of Type Strains, Phase IV (KMG-IV): sequencing the most valuable type-strain genomes for metagenomic binning, comparative biology and taxonomic classification.</title>
        <authorList>
            <person name="Goeker M."/>
        </authorList>
    </citation>
    <scope>NUCLEOTIDE SEQUENCE</scope>
    <source>
        <strain evidence="2">DSM 23230</strain>
    </source>
</reference>
<dbReference type="AlphaFoldDB" id="A0A938XUT3"/>
<dbReference type="Pfam" id="PF03956">
    <property type="entry name" value="Lys_export"/>
    <property type="match status" value="1"/>
</dbReference>
<evidence type="ECO:0000313" key="3">
    <source>
        <dbReference type="Proteomes" id="UP000774000"/>
    </source>
</evidence>
<dbReference type="PANTHER" id="PTHR35804:SF1">
    <property type="entry name" value="LYSINE EXPORTER LYSO"/>
    <property type="match status" value="1"/>
</dbReference>
<dbReference type="EMBL" id="JAFBDQ010000020">
    <property type="protein sequence ID" value="MBM7557943.1"/>
    <property type="molecule type" value="Genomic_DNA"/>
</dbReference>
<dbReference type="PANTHER" id="PTHR35804">
    <property type="entry name" value="LYSINE EXPORTER LYSO"/>
    <property type="match status" value="1"/>
</dbReference>
<dbReference type="RefSeq" id="WP_204702859.1">
    <property type="nucleotide sequence ID" value="NZ_JAFBDQ010000020.1"/>
</dbReference>
<dbReference type="GO" id="GO:0015661">
    <property type="term" value="F:L-lysine efflux transmembrane transporter activity"/>
    <property type="evidence" value="ECO:0007669"/>
    <property type="project" value="InterPro"/>
</dbReference>
<name>A0A938XUT3_9FIRM</name>
<evidence type="ECO:0000313" key="2">
    <source>
        <dbReference type="EMBL" id="MBM7557943.1"/>
    </source>
</evidence>
<accession>A0A938XUT3</accession>
<keyword evidence="1" id="KW-0812">Transmembrane</keyword>
<feature type="transmembrane region" description="Helical" evidence="1">
    <location>
        <begin position="118"/>
        <end position="141"/>
    </location>
</feature>
<organism evidence="2 3">
    <name type="scientific">Halanaerobacter jeridensis</name>
    <dbReference type="NCBI Taxonomy" id="706427"/>
    <lineage>
        <taxon>Bacteria</taxon>
        <taxon>Bacillati</taxon>
        <taxon>Bacillota</taxon>
        <taxon>Clostridia</taxon>
        <taxon>Halanaerobiales</taxon>
        <taxon>Halobacteroidaceae</taxon>
        <taxon>Halanaerobacter</taxon>
    </lineage>
</organism>
<sequence>MLVAIIAVIIFGILTGYFSNPGFLIHNLDFISTFCLAVLLLGVGIDLGSNQQVIDKLKKLGWKVLLIPILIAIGSIVGTSIVGVVLDLSLNESSAIGAGFGWYSLSGVILTKIYSTDLGILAFLTNVFREVFAIILIPLLAQWKNEIIVVAPGGATTMDTTLPLISESVTEKEVVAIAFISGAVLSSLVPILVPLLIKI</sequence>
<keyword evidence="3" id="KW-1185">Reference proteome</keyword>
<evidence type="ECO:0000256" key="1">
    <source>
        <dbReference type="SAM" id="Phobius"/>
    </source>
</evidence>
<feature type="transmembrane region" description="Helical" evidence="1">
    <location>
        <begin position="60"/>
        <end position="82"/>
    </location>
</feature>
<feature type="transmembrane region" description="Helical" evidence="1">
    <location>
        <begin position="174"/>
        <end position="197"/>
    </location>
</feature>
<keyword evidence="1" id="KW-1133">Transmembrane helix</keyword>
<dbReference type="GO" id="GO:0005886">
    <property type="term" value="C:plasma membrane"/>
    <property type="evidence" value="ECO:0007669"/>
    <property type="project" value="TreeGrafter"/>
</dbReference>
<protein>
    <submittedName>
        <fullName evidence="2">Uncharacterized membrane protein YbjE (DUF340 family)</fullName>
    </submittedName>
</protein>
<gene>
    <name evidence="2" type="ORF">JOC47_002811</name>
</gene>
<keyword evidence="1" id="KW-0472">Membrane</keyword>
<dbReference type="Proteomes" id="UP000774000">
    <property type="component" value="Unassembled WGS sequence"/>
</dbReference>
<feature type="transmembrane region" description="Helical" evidence="1">
    <location>
        <begin position="28"/>
        <end position="48"/>
    </location>
</feature>